<gene>
    <name evidence="12" type="ORF">ACMD2_22175</name>
</gene>
<protein>
    <recommendedName>
        <fullName evidence="9">protoporphyrin ferrochelatase</fullName>
        <ecNumber evidence="9">4.98.1.1</ecNumber>
    </recommendedName>
</protein>
<accession>A0A199V629</accession>
<evidence type="ECO:0000256" key="6">
    <source>
        <dbReference type="ARBA" id="ARBA00023133"/>
    </source>
</evidence>
<comment type="subcellular location">
    <subcellularLocation>
        <location evidence="2">Plastid</location>
        <location evidence="2">Chloroplast</location>
    </subcellularLocation>
</comment>
<evidence type="ECO:0000256" key="1">
    <source>
        <dbReference type="ARBA" id="ARBA00002278"/>
    </source>
</evidence>
<keyword evidence="6" id="KW-0350">Heme biosynthesis</keyword>
<evidence type="ECO:0000256" key="8">
    <source>
        <dbReference type="ARBA" id="ARBA00023244"/>
    </source>
</evidence>
<evidence type="ECO:0000256" key="3">
    <source>
        <dbReference type="ARBA" id="ARBA00004943"/>
    </source>
</evidence>
<evidence type="ECO:0000313" key="13">
    <source>
        <dbReference type="Proteomes" id="UP000092600"/>
    </source>
</evidence>
<dbReference type="STRING" id="4615.A0A199V629"/>
<evidence type="ECO:0000256" key="10">
    <source>
        <dbReference type="ARBA" id="ARBA00049380"/>
    </source>
</evidence>
<dbReference type="InterPro" id="IPR001015">
    <property type="entry name" value="Ferrochelatase"/>
</dbReference>
<evidence type="ECO:0000256" key="9">
    <source>
        <dbReference type="ARBA" id="ARBA00034332"/>
    </source>
</evidence>
<dbReference type="CDD" id="cd03411">
    <property type="entry name" value="Ferrochelatase_N"/>
    <property type="match status" value="1"/>
</dbReference>
<comment type="pathway">
    <text evidence="3">Porphyrin-containing compound metabolism; protoheme biosynthesis; protoheme from protoporphyrin-IX: step 1/1.</text>
</comment>
<dbReference type="InterPro" id="IPR033659">
    <property type="entry name" value="Ferrochelatase_N"/>
</dbReference>
<evidence type="ECO:0000256" key="4">
    <source>
        <dbReference type="ARBA" id="ARBA00007718"/>
    </source>
</evidence>
<dbReference type="PANTHER" id="PTHR11108">
    <property type="entry name" value="FERROCHELATASE"/>
    <property type="match status" value="1"/>
</dbReference>
<reference evidence="12 13" key="1">
    <citation type="journal article" date="2016" name="DNA Res.">
        <title>The draft genome of MD-2 pineapple using hybrid error correction of long reads.</title>
        <authorList>
            <person name="Redwan R.M."/>
            <person name="Saidin A."/>
            <person name="Kumar S.V."/>
        </authorList>
    </citation>
    <scope>NUCLEOTIDE SEQUENCE [LARGE SCALE GENOMIC DNA]</scope>
    <source>
        <strain evidence="13">cv. MD2</strain>
        <tissue evidence="12">Leaf</tissue>
    </source>
</reference>
<evidence type="ECO:0000256" key="7">
    <source>
        <dbReference type="ARBA" id="ARBA00023239"/>
    </source>
</evidence>
<evidence type="ECO:0000256" key="11">
    <source>
        <dbReference type="RuleBase" id="RU004185"/>
    </source>
</evidence>
<dbReference type="PANTHER" id="PTHR11108:SF4">
    <property type="entry name" value="FERROCHELATASE-1, CHLOROPLASTIC_MITOCHONDRIAL"/>
    <property type="match status" value="1"/>
</dbReference>
<dbReference type="GO" id="GO:0004325">
    <property type="term" value="F:ferrochelatase activity"/>
    <property type="evidence" value="ECO:0007669"/>
    <property type="project" value="UniProtKB-EC"/>
</dbReference>
<sequence length="380" mass="42284">MEAVGYRVPHTKLSGFCCQRNASEVSCFRTKAFASHLTSNLRNTEEKLHKCKKSFELVACPSYSCTNKDGGLATACLNTPQKRRHQIGNTFSSAEAYILDENITGVPLNTAKERVGVLLLNLGGPETLQDVQPFLFNLFADPDIIRLPRLFRFLQRPLAKLISVVRAPKSKEGYAAIGGGSPLRRITDEQAHALKAALEEKNLPVNVYVGMRYWHPFTEEALDQIKKDNLLSLLFFTLSSILHINKWFSILFFRMSSGRELHLFGSFTRNGYINSMADLIQKELSSFSNPEESRVGPVQWLKPYTDEVIVELGQKGVKSLLAVPVSFVSEHIEPWRNRHGVQALGSTSGIENWGRVPALGCTSSFISDLADAIIEALPSA</sequence>
<comment type="similarity">
    <text evidence="4 11">Belongs to the ferrochelatase family.</text>
</comment>
<dbReference type="Pfam" id="PF00762">
    <property type="entry name" value="Ferrochelatase"/>
    <property type="match status" value="2"/>
</dbReference>
<comment type="function">
    <text evidence="1">Catalyzes the ferrous insertion into protoporphyrin IX.</text>
</comment>
<keyword evidence="5" id="KW-0408">Iron</keyword>
<keyword evidence="7" id="KW-0456">Lyase</keyword>
<dbReference type="GO" id="GO:0006783">
    <property type="term" value="P:heme biosynthetic process"/>
    <property type="evidence" value="ECO:0007669"/>
    <property type="project" value="UniProtKB-KW"/>
</dbReference>
<dbReference type="NCBIfam" id="TIGR00109">
    <property type="entry name" value="hemH"/>
    <property type="match status" value="1"/>
</dbReference>
<dbReference type="EMBL" id="LSRQ01003107">
    <property type="protein sequence ID" value="OAY72458.1"/>
    <property type="molecule type" value="Genomic_DNA"/>
</dbReference>
<name>A0A199V629_ANACO</name>
<comment type="caution">
    <text evidence="12">The sequence shown here is derived from an EMBL/GenBank/DDBJ whole genome shotgun (WGS) entry which is preliminary data.</text>
</comment>
<comment type="catalytic activity">
    <reaction evidence="10">
        <text>heme b + 2 H(+) = protoporphyrin IX + Fe(2+)</text>
        <dbReference type="Rhea" id="RHEA:22584"/>
        <dbReference type="ChEBI" id="CHEBI:15378"/>
        <dbReference type="ChEBI" id="CHEBI:29033"/>
        <dbReference type="ChEBI" id="CHEBI:57306"/>
        <dbReference type="ChEBI" id="CHEBI:60344"/>
        <dbReference type="EC" id="4.98.1.1"/>
    </reaction>
</comment>
<feature type="non-terminal residue" evidence="12">
    <location>
        <position position="380"/>
    </location>
</feature>
<dbReference type="SUPFAM" id="SSF53800">
    <property type="entry name" value="Chelatase"/>
    <property type="match status" value="1"/>
</dbReference>
<evidence type="ECO:0000313" key="12">
    <source>
        <dbReference type="EMBL" id="OAY72458.1"/>
    </source>
</evidence>
<dbReference type="EC" id="4.98.1.1" evidence="9"/>
<evidence type="ECO:0000256" key="5">
    <source>
        <dbReference type="ARBA" id="ARBA00023004"/>
    </source>
</evidence>
<dbReference type="GO" id="GO:0009507">
    <property type="term" value="C:chloroplast"/>
    <property type="evidence" value="ECO:0007669"/>
    <property type="project" value="UniProtKB-SubCell"/>
</dbReference>
<organism evidence="12 13">
    <name type="scientific">Ananas comosus</name>
    <name type="common">Pineapple</name>
    <name type="synonym">Ananas ananas</name>
    <dbReference type="NCBI Taxonomy" id="4615"/>
    <lineage>
        <taxon>Eukaryota</taxon>
        <taxon>Viridiplantae</taxon>
        <taxon>Streptophyta</taxon>
        <taxon>Embryophyta</taxon>
        <taxon>Tracheophyta</taxon>
        <taxon>Spermatophyta</taxon>
        <taxon>Magnoliopsida</taxon>
        <taxon>Liliopsida</taxon>
        <taxon>Poales</taxon>
        <taxon>Bromeliaceae</taxon>
        <taxon>Bromelioideae</taxon>
        <taxon>Ananas</taxon>
    </lineage>
</organism>
<dbReference type="Gene3D" id="3.40.50.1400">
    <property type="match status" value="3"/>
</dbReference>
<dbReference type="GO" id="GO:0005739">
    <property type="term" value="C:mitochondrion"/>
    <property type="evidence" value="ECO:0007669"/>
    <property type="project" value="TreeGrafter"/>
</dbReference>
<keyword evidence="8" id="KW-0627">Porphyrin biosynthesis</keyword>
<evidence type="ECO:0000256" key="2">
    <source>
        <dbReference type="ARBA" id="ARBA00004229"/>
    </source>
</evidence>
<proteinExistence type="inferred from homology"/>
<dbReference type="FunFam" id="3.40.50.1400:FF:000006">
    <property type="entry name" value="Ferrochelatase"/>
    <property type="match status" value="1"/>
</dbReference>
<dbReference type="Proteomes" id="UP000092600">
    <property type="component" value="Unassembled WGS sequence"/>
</dbReference>
<dbReference type="AlphaFoldDB" id="A0A199V629"/>